<accession>A0ACB9CNW3</accession>
<protein>
    <submittedName>
        <fullName evidence="1">Uncharacterized protein</fullName>
    </submittedName>
</protein>
<gene>
    <name evidence="1" type="ORF">L6452_15513</name>
</gene>
<keyword evidence="2" id="KW-1185">Reference proteome</keyword>
<proteinExistence type="predicted"/>
<name>A0ACB9CNW3_ARCLA</name>
<dbReference type="Proteomes" id="UP001055879">
    <property type="component" value="Linkage Group LG04"/>
</dbReference>
<evidence type="ECO:0000313" key="1">
    <source>
        <dbReference type="EMBL" id="KAI3735984.1"/>
    </source>
</evidence>
<organism evidence="1 2">
    <name type="scientific">Arctium lappa</name>
    <name type="common">Greater burdock</name>
    <name type="synonym">Lappa major</name>
    <dbReference type="NCBI Taxonomy" id="4217"/>
    <lineage>
        <taxon>Eukaryota</taxon>
        <taxon>Viridiplantae</taxon>
        <taxon>Streptophyta</taxon>
        <taxon>Embryophyta</taxon>
        <taxon>Tracheophyta</taxon>
        <taxon>Spermatophyta</taxon>
        <taxon>Magnoliopsida</taxon>
        <taxon>eudicotyledons</taxon>
        <taxon>Gunneridae</taxon>
        <taxon>Pentapetalae</taxon>
        <taxon>asterids</taxon>
        <taxon>campanulids</taxon>
        <taxon>Asterales</taxon>
        <taxon>Asteraceae</taxon>
        <taxon>Carduoideae</taxon>
        <taxon>Cardueae</taxon>
        <taxon>Arctiinae</taxon>
        <taxon>Arctium</taxon>
    </lineage>
</organism>
<evidence type="ECO:0000313" key="2">
    <source>
        <dbReference type="Proteomes" id="UP001055879"/>
    </source>
</evidence>
<sequence>MYYLRIHNGRCLTFGNIRHKIKATFGRCQKHELNISSYQMCVLMLFNSADRLSYKEIKQTLEIPNVELKLCLQSLACAKEKNVLKSKRQVLNHNNIMAMLPSNYSRKFCRTL</sequence>
<reference evidence="1 2" key="2">
    <citation type="journal article" date="2022" name="Mol. Ecol. Resour.">
        <title>The genomes of chicory, endive, great burdock and yacon provide insights into Asteraceae paleo-polyploidization history and plant inulin production.</title>
        <authorList>
            <person name="Fan W."/>
            <person name="Wang S."/>
            <person name="Wang H."/>
            <person name="Wang A."/>
            <person name="Jiang F."/>
            <person name="Liu H."/>
            <person name="Zhao H."/>
            <person name="Xu D."/>
            <person name="Zhang Y."/>
        </authorList>
    </citation>
    <scope>NUCLEOTIDE SEQUENCE [LARGE SCALE GENOMIC DNA]</scope>
    <source>
        <strain evidence="2">cv. Niubang</strain>
    </source>
</reference>
<dbReference type="EMBL" id="CM042050">
    <property type="protein sequence ID" value="KAI3735984.1"/>
    <property type="molecule type" value="Genomic_DNA"/>
</dbReference>
<reference evidence="2" key="1">
    <citation type="journal article" date="2022" name="Mol. Ecol. Resour.">
        <title>The genomes of chicory, endive, great burdock and yacon provide insights into Asteraceae palaeo-polyploidization history and plant inulin production.</title>
        <authorList>
            <person name="Fan W."/>
            <person name="Wang S."/>
            <person name="Wang H."/>
            <person name="Wang A."/>
            <person name="Jiang F."/>
            <person name="Liu H."/>
            <person name="Zhao H."/>
            <person name="Xu D."/>
            <person name="Zhang Y."/>
        </authorList>
    </citation>
    <scope>NUCLEOTIDE SEQUENCE [LARGE SCALE GENOMIC DNA]</scope>
    <source>
        <strain evidence="2">cv. Niubang</strain>
    </source>
</reference>
<comment type="caution">
    <text evidence="1">The sequence shown here is derived from an EMBL/GenBank/DDBJ whole genome shotgun (WGS) entry which is preliminary data.</text>
</comment>